<name>A0AAE0HJA0_9PEZI</name>
<sequence length="236" mass="25958">MDSDHGHILLFVGRVLKALAAGVVMLCSPPVRMLLWGLKAIFRVLTLPIRIPWRVGMWCWEATMALVEEYRHFLLYLTCAIAIGTVSGLLAATLTNLTVTWLTWLFPFLRPRHHPRRRLQKPTAAIPTKPSRPQPRHAASSSSAIYWSSDESVDNDADQDRRPVAFIPPSRRHGYAPKKPPPAAAAAAAAAQAGPSAWSSSSRASRHRAQPSSGKARVAVADTIHEESSGSEHELR</sequence>
<dbReference type="AlphaFoldDB" id="A0AAE0HJA0"/>
<feature type="compositionally biased region" description="Low complexity" evidence="1">
    <location>
        <begin position="184"/>
        <end position="203"/>
    </location>
</feature>
<keyword evidence="2" id="KW-0812">Transmembrane</keyword>
<feature type="transmembrane region" description="Helical" evidence="2">
    <location>
        <begin position="6"/>
        <end position="27"/>
    </location>
</feature>
<gene>
    <name evidence="3" type="ORF">B0H64DRAFT_126114</name>
</gene>
<comment type="caution">
    <text evidence="3">The sequence shown here is derived from an EMBL/GenBank/DDBJ whole genome shotgun (WGS) entry which is preliminary data.</text>
</comment>
<feature type="transmembrane region" description="Helical" evidence="2">
    <location>
        <begin position="73"/>
        <end position="106"/>
    </location>
</feature>
<evidence type="ECO:0000256" key="1">
    <source>
        <dbReference type="SAM" id="MobiDB-lite"/>
    </source>
</evidence>
<dbReference type="Proteomes" id="UP001278766">
    <property type="component" value="Unassembled WGS sequence"/>
</dbReference>
<keyword evidence="2" id="KW-1133">Transmembrane helix</keyword>
<dbReference type="RefSeq" id="XP_062661054.1">
    <property type="nucleotide sequence ID" value="XM_062798050.1"/>
</dbReference>
<protein>
    <submittedName>
        <fullName evidence="3">Uncharacterized protein</fullName>
    </submittedName>
</protein>
<dbReference type="GeneID" id="87834998"/>
<evidence type="ECO:0000256" key="2">
    <source>
        <dbReference type="SAM" id="Phobius"/>
    </source>
</evidence>
<keyword evidence="2" id="KW-0472">Membrane</keyword>
<accession>A0AAE0HJA0</accession>
<feature type="compositionally biased region" description="Low complexity" evidence="1">
    <location>
        <begin position="138"/>
        <end position="150"/>
    </location>
</feature>
<evidence type="ECO:0000313" key="4">
    <source>
        <dbReference type="Proteomes" id="UP001278766"/>
    </source>
</evidence>
<organism evidence="3 4">
    <name type="scientific">Chaetomium fimeti</name>
    <dbReference type="NCBI Taxonomy" id="1854472"/>
    <lineage>
        <taxon>Eukaryota</taxon>
        <taxon>Fungi</taxon>
        <taxon>Dikarya</taxon>
        <taxon>Ascomycota</taxon>
        <taxon>Pezizomycotina</taxon>
        <taxon>Sordariomycetes</taxon>
        <taxon>Sordariomycetidae</taxon>
        <taxon>Sordariales</taxon>
        <taxon>Chaetomiaceae</taxon>
        <taxon>Chaetomium</taxon>
    </lineage>
</organism>
<feature type="compositionally biased region" description="Basic and acidic residues" evidence="1">
    <location>
        <begin position="223"/>
        <end position="236"/>
    </location>
</feature>
<reference evidence="3" key="1">
    <citation type="journal article" date="2023" name="Mol. Phylogenet. Evol.">
        <title>Genome-scale phylogeny and comparative genomics of the fungal order Sordariales.</title>
        <authorList>
            <person name="Hensen N."/>
            <person name="Bonometti L."/>
            <person name="Westerberg I."/>
            <person name="Brannstrom I.O."/>
            <person name="Guillou S."/>
            <person name="Cros-Aarteil S."/>
            <person name="Calhoun S."/>
            <person name="Haridas S."/>
            <person name="Kuo A."/>
            <person name="Mondo S."/>
            <person name="Pangilinan J."/>
            <person name="Riley R."/>
            <person name="LaButti K."/>
            <person name="Andreopoulos B."/>
            <person name="Lipzen A."/>
            <person name="Chen C."/>
            <person name="Yan M."/>
            <person name="Daum C."/>
            <person name="Ng V."/>
            <person name="Clum A."/>
            <person name="Steindorff A."/>
            <person name="Ohm R.A."/>
            <person name="Martin F."/>
            <person name="Silar P."/>
            <person name="Natvig D.O."/>
            <person name="Lalanne C."/>
            <person name="Gautier V."/>
            <person name="Ament-Velasquez S.L."/>
            <person name="Kruys A."/>
            <person name="Hutchinson M.I."/>
            <person name="Powell A.J."/>
            <person name="Barry K."/>
            <person name="Miller A.N."/>
            <person name="Grigoriev I.V."/>
            <person name="Debuchy R."/>
            <person name="Gladieux P."/>
            <person name="Hiltunen Thoren M."/>
            <person name="Johannesson H."/>
        </authorList>
    </citation>
    <scope>NUCLEOTIDE SEQUENCE</scope>
    <source>
        <strain evidence="3">CBS 168.71</strain>
    </source>
</reference>
<feature type="region of interest" description="Disordered" evidence="1">
    <location>
        <begin position="116"/>
        <end position="236"/>
    </location>
</feature>
<evidence type="ECO:0000313" key="3">
    <source>
        <dbReference type="EMBL" id="KAK3297540.1"/>
    </source>
</evidence>
<keyword evidence="4" id="KW-1185">Reference proteome</keyword>
<proteinExistence type="predicted"/>
<dbReference type="EMBL" id="JAUEPN010000003">
    <property type="protein sequence ID" value="KAK3297540.1"/>
    <property type="molecule type" value="Genomic_DNA"/>
</dbReference>
<reference evidence="3" key="2">
    <citation type="submission" date="2023-06" db="EMBL/GenBank/DDBJ databases">
        <authorList>
            <consortium name="Lawrence Berkeley National Laboratory"/>
            <person name="Haridas S."/>
            <person name="Hensen N."/>
            <person name="Bonometti L."/>
            <person name="Westerberg I."/>
            <person name="Brannstrom I.O."/>
            <person name="Guillou S."/>
            <person name="Cros-Aarteil S."/>
            <person name="Calhoun S."/>
            <person name="Kuo A."/>
            <person name="Mondo S."/>
            <person name="Pangilinan J."/>
            <person name="Riley R."/>
            <person name="Labutti K."/>
            <person name="Andreopoulos B."/>
            <person name="Lipzen A."/>
            <person name="Chen C."/>
            <person name="Yanf M."/>
            <person name="Daum C."/>
            <person name="Ng V."/>
            <person name="Clum A."/>
            <person name="Steindorff A."/>
            <person name="Ohm R."/>
            <person name="Martin F."/>
            <person name="Silar P."/>
            <person name="Natvig D."/>
            <person name="Lalanne C."/>
            <person name="Gautier V."/>
            <person name="Ament-Velasquez S.L."/>
            <person name="Kruys A."/>
            <person name="Hutchinson M.I."/>
            <person name="Powell A.J."/>
            <person name="Barry K."/>
            <person name="Miller A.N."/>
            <person name="Grigoriev I.V."/>
            <person name="Debuchy R."/>
            <person name="Gladieux P."/>
            <person name="Thoren M.H."/>
            <person name="Johannesson H."/>
        </authorList>
    </citation>
    <scope>NUCLEOTIDE SEQUENCE</scope>
    <source>
        <strain evidence="3">CBS 168.71</strain>
    </source>
</reference>